<keyword evidence="9" id="KW-1185">Reference proteome</keyword>
<dbReference type="EC" id="3.2.1.10" evidence="6"/>
<accession>A0A2V3WDS4</accession>
<sequence length="559" mass="64633">MTSWWKDAIVYQIYPRSFNDSNDDGIGDINGITEKLNYLKTLGIDIIWLSPLYQSPNDDNGYDISDYQAIMDEFGTMAEYDLMLKRAKELGIHIMMDLVVNHTSDEHAWFQASKQSKDNPKRDYYIWKDPLPDGSAPTNWGAAFGGSAWEYDEKTNQYFLHLFSKKQPDLNWENEAMRQDIYEMMRFWLEKGVSGFRMDVINMISKDRHFPDGKLLKTGYGDGSPYYFNGPKVHDYLQEMHQEALTGYQTITVGEMPNVSVEQAKKYTGKDRQELDMVFHFEHVGLGDGELGKWSPEDWSLIELKAIFSTWQEGLDAVGWNSLYWSNHDQPRAISRFGNDSEAYRVRSGKMLATALHMLKGTPYIFQGEEIGMTNVSFNDLADYRDLETLNAYDELVGKDLLTNEEMLAAIHARGRDNARTPMQWSDEFQAGFTEGTPWIPINPNYSDINVVAALEDENSLFYYYQQLIALRKKYPIIVEGRYQVLYPDHEDIYLYKRVLDKQELWVLTNFSDKKVFVDIDVTLAEGQCLIANIGKGIKQKEASIELEPYQAAVYLFDK</sequence>
<reference evidence="8 9" key="1">
    <citation type="submission" date="2018-05" db="EMBL/GenBank/DDBJ databases">
        <title>Genomic Encyclopedia of Type Strains, Phase IV (KMG-IV): sequencing the most valuable type-strain genomes for metagenomic binning, comparative biology and taxonomic classification.</title>
        <authorList>
            <person name="Goeker M."/>
        </authorList>
    </citation>
    <scope>NUCLEOTIDE SEQUENCE [LARGE SCALE GENOMIC DNA]</scope>
    <source>
        <strain evidence="8 9">DSM 22440</strain>
    </source>
</reference>
<dbReference type="Gene3D" id="2.60.40.1180">
    <property type="entry name" value="Golgi alpha-mannosidase II"/>
    <property type="match status" value="1"/>
</dbReference>
<dbReference type="GO" id="GO:0009313">
    <property type="term" value="P:oligosaccharide catabolic process"/>
    <property type="evidence" value="ECO:0007669"/>
    <property type="project" value="TreeGrafter"/>
</dbReference>
<dbReference type="CDD" id="cd11333">
    <property type="entry name" value="AmyAc_SI_OligoGlu_DGase"/>
    <property type="match status" value="1"/>
</dbReference>
<gene>
    <name evidence="8" type="ORF">DES38_102277</name>
</gene>
<dbReference type="OrthoDB" id="9805159at2"/>
<keyword evidence="3" id="KW-0378">Hydrolase</keyword>
<dbReference type="SMART" id="SM00642">
    <property type="entry name" value="Aamy"/>
    <property type="match status" value="1"/>
</dbReference>
<comment type="similarity">
    <text evidence="2">Belongs to the glycosyl hydrolase 13 family.</text>
</comment>
<evidence type="ECO:0000256" key="1">
    <source>
        <dbReference type="ARBA" id="ARBA00004496"/>
    </source>
</evidence>
<dbReference type="PANTHER" id="PTHR10357">
    <property type="entry name" value="ALPHA-AMYLASE FAMILY MEMBER"/>
    <property type="match status" value="1"/>
</dbReference>
<dbReference type="InterPro" id="IPR017853">
    <property type="entry name" value="GH"/>
</dbReference>
<dbReference type="GO" id="GO:0004574">
    <property type="term" value="F:oligo-1,6-glucosidase activity"/>
    <property type="evidence" value="ECO:0007669"/>
    <property type="project" value="UniProtKB-EC"/>
</dbReference>
<feature type="domain" description="Glycosyl hydrolase family 13 catalytic" evidence="7">
    <location>
        <begin position="12"/>
        <end position="420"/>
    </location>
</feature>
<dbReference type="PANTHER" id="PTHR10357:SF184">
    <property type="entry name" value="OLIGO-1,6-GLUCOSIDASE 1"/>
    <property type="match status" value="1"/>
</dbReference>
<evidence type="ECO:0000256" key="3">
    <source>
        <dbReference type="ARBA" id="ARBA00022801"/>
    </source>
</evidence>
<keyword evidence="4" id="KW-0326">Glycosidase</keyword>
<dbReference type="InterPro" id="IPR006047">
    <property type="entry name" value="GH13_cat_dom"/>
</dbReference>
<dbReference type="Gene3D" id="3.90.400.10">
    <property type="entry name" value="Oligo-1,6-glucosidase, Domain 2"/>
    <property type="match status" value="1"/>
</dbReference>
<dbReference type="RefSeq" id="WP_110250566.1">
    <property type="nucleotide sequence ID" value="NZ_QJJR01000002.1"/>
</dbReference>
<dbReference type="Pfam" id="PF00128">
    <property type="entry name" value="Alpha-amylase"/>
    <property type="match status" value="1"/>
</dbReference>
<dbReference type="NCBIfam" id="NF008183">
    <property type="entry name" value="PRK10933.1"/>
    <property type="match status" value="1"/>
</dbReference>
<evidence type="ECO:0000256" key="4">
    <source>
        <dbReference type="ARBA" id="ARBA00023295"/>
    </source>
</evidence>
<comment type="subcellular location">
    <subcellularLocation>
        <location evidence="1">Cytoplasm</location>
    </subcellularLocation>
</comment>
<dbReference type="Gene3D" id="3.20.20.80">
    <property type="entry name" value="Glycosidases"/>
    <property type="match status" value="1"/>
</dbReference>
<evidence type="ECO:0000313" key="8">
    <source>
        <dbReference type="EMBL" id="PXW92693.1"/>
    </source>
</evidence>
<comment type="catalytic activity">
    <reaction evidence="5">
        <text>Hydrolysis of (1-&gt;6)-alpha-D-glucosidic linkages in some oligosaccharides produced from starch and glycogen by alpha-amylase, and in isomaltose.</text>
        <dbReference type="EC" id="3.2.1.10"/>
    </reaction>
</comment>
<name>A0A2V3WDS4_9BACI</name>
<proteinExistence type="inferred from homology"/>
<dbReference type="SUPFAM" id="SSF51445">
    <property type="entry name" value="(Trans)glycosidases"/>
    <property type="match status" value="1"/>
</dbReference>
<dbReference type="GO" id="GO:0005737">
    <property type="term" value="C:cytoplasm"/>
    <property type="evidence" value="ECO:0007669"/>
    <property type="project" value="UniProtKB-SubCell"/>
</dbReference>
<dbReference type="InterPro" id="IPR045857">
    <property type="entry name" value="O16G_dom_2"/>
</dbReference>
<dbReference type="Proteomes" id="UP000247922">
    <property type="component" value="Unassembled WGS sequence"/>
</dbReference>
<evidence type="ECO:0000256" key="6">
    <source>
        <dbReference type="ARBA" id="ARBA00038939"/>
    </source>
</evidence>
<evidence type="ECO:0000256" key="5">
    <source>
        <dbReference type="ARBA" id="ARBA00036217"/>
    </source>
</evidence>
<dbReference type="EMBL" id="QJJR01000002">
    <property type="protein sequence ID" value="PXW92693.1"/>
    <property type="molecule type" value="Genomic_DNA"/>
</dbReference>
<dbReference type="GO" id="GO:0004556">
    <property type="term" value="F:alpha-amylase activity"/>
    <property type="evidence" value="ECO:0007669"/>
    <property type="project" value="TreeGrafter"/>
</dbReference>
<dbReference type="SUPFAM" id="SSF51011">
    <property type="entry name" value="Glycosyl hydrolase domain"/>
    <property type="match status" value="1"/>
</dbReference>
<comment type="caution">
    <text evidence="8">The sequence shown here is derived from an EMBL/GenBank/DDBJ whole genome shotgun (WGS) entry which is preliminary data.</text>
</comment>
<evidence type="ECO:0000259" key="7">
    <source>
        <dbReference type="SMART" id="SM00642"/>
    </source>
</evidence>
<organism evidence="8 9">
    <name type="scientific">Streptohalobacillus salinus</name>
    <dbReference type="NCBI Taxonomy" id="621096"/>
    <lineage>
        <taxon>Bacteria</taxon>
        <taxon>Bacillati</taxon>
        <taxon>Bacillota</taxon>
        <taxon>Bacilli</taxon>
        <taxon>Bacillales</taxon>
        <taxon>Bacillaceae</taxon>
        <taxon>Streptohalobacillus</taxon>
    </lineage>
</organism>
<dbReference type="InterPro" id="IPR013780">
    <property type="entry name" value="Glyco_hydro_b"/>
</dbReference>
<dbReference type="AlphaFoldDB" id="A0A2V3WDS4"/>
<evidence type="ECO:0000256" key="2">
    <source>
        <dbReference type="ARBA" id="ARBA00008061"/>
    </source>
</evidence>
<dbReference type="FunFam" id="3.20.20.80:FF:000064">
    <property type="entry name" value="Oligo-1,6-glucosidase"/>
    <property type="match status" value="1"/>
</dbReference>
<protein>
    <recommendedName>
        <fullName evidence="6">oligo-1,6-glucosidase</fullName>
        <ecNumber evidence="6">3.2.1.10</ecNumber>
    </recommendedName>
</protein>
<evidence type="ECO:0000313" key="9">
    <source>
        <dbReference type="Proteomes" id="UP000247922"/>
    </source>
</evidence>
<dbReference type="FunFam" id="3.20.20.80:FF:000014">
    <property type="entry name" value="Alpha,alpha-phosphotrehalase"/>
    <property type="match status" value="1"/>
</dbReference>
<dbReference type="FunFam" id="3.90.400.10:FF:000002">
    <property type="entry name" value="Sucrose isomerase"/>
    <property type="match status" value="1"/>
</dbReference>